<evidence type="ECO:0000256" key="2">
    <source>
        <dbReference type="ARBA" id="ARBA00023015"/>
    </source>
</evidence>
<dbReference type="InterPro" id="IPR013249">
    <property type="entry name" value="RNA_pol_sigma70_r4_t2"/>
</dbReference>
<dbReference type="SUPFAM" id="SSF88659">
    <property type="entry name" value="Sigma3 and sigma4 domains of RNA polymerase sigma factors"/>
    <property type="match status" value="1"/>
</dbReference>
<dbReference type="CDD" id="cd06171">
    <property type="entry name" value="Sigma70_r4"/>
    <property type="match status" value="1"/>
</dbReference>
<feature type="domain" description="RNA polymerase sigma factor 70 region 4 type 2" evidence="8">
    <location>
        <begin position="151"/>
        <end position="203"/>
    </location>
</feature>
<feature type="region of interest" description="Disordered" evidence="6">
    <location>
        <begin position="116"/>
        <end position="141"/>
    </location>
</feature>
<proteinExistence type="inferred from homology"/>
<gene>
    <name evidence="9" type="primary">algU_3</name>
    <name evidence="9" type="ORF">Rhal01_00376</name>
</gene>
<keyword evidence="10" id="KW-1185">Reference proteome</keyword>
<dbReference type="InterPro" id="IPR013324">
    <property type="entry name" value="RNA_pol_sigma_r3/r4-like"/>
</dbReference>
<dbReference type="NCBIfam" id="TIGR02937">
    <property type="entry name" value="sigma70-ECF"/>
    <property type="match status" value="1"/>
</dbReference>
<evidence type="ECO:0000256" key="6">
    <source>
        <dbReference type="SAM" id="MobiDB-lite"/>
    </source>
</evidence>
<evidence type="ECO:0000259" key="7">
    <source>
        <dbReference type="Pfam" id="PF04542"/>
    </source>
</evidence>
<sequence length="214" mass="24466">MSDTATQFLPVNMANIDTSSSDDCHEDKVDVALMERVKLGDHAAFETIVERHQSAIIGTVAKMLGNASEAEDIAQQVFIRLWKSAKRYKHQAKFTTFLFTITRNLVFNETRKKSRRKTYSLEEREESTHSEAPAESSIAPDSELLHAELRETVDKAIESLPEKQRLALILRRYENLSYEEIADITELSVSAVKSQLFRARTTLREQLSHYMGEE</sequence>
<protein>
    <submittedName>
        <fullName evidence="9">RNA polymerase sigma-H factor</fullName>
    </submittedName>
</protein>
<dbReference type="Gene3D" id="1.10.1740.10">
    <property type="match status" value="1"/>
</dbReference>
<keyword evidence="2" id="KW-0805">Transcription regulation</keyword>
<keyword evidence="5" id="KW-0804">Transcription</keyword>
<name>A0ABP9UVI9_9BACT</name>
<dbReference type="InterPro" id="IPR014284">
    <property type="entry name" value="RNA_pol_sigma-70_dom"/>
</dbReference>
<reference evidence="9 10" key="1">
    <citation type="submission" date="2024-02" db="EMBL/GenBank/DDBJ databases">
        <title>Rubritalea halochordaticola NBRC 107102.</title>
        <authorList>
            <person name="Ichikawa N."/>
            <person name="Katano-Makiyama Y."/>
            <person name="Hidaka K."/>
        </authorList>
    </citation>
    <scope>NUCLEOTIDE SEQUENCE [LARGE SCALE GENOMIC DNA]</scope>
    <source>
        <strain evidence="9 10">NBRC 107102</strain>
    </source>
</reference>
<evidence type="ECO:0000256" key="1">
    <source>
        <dbReference type="ARBA" id="ARBA00010641"/>
    </source>
</evidence>
<feature type="domain" description="RNA polymerase sigma-70 region 2" evidence="7">
    <location>
        <begin position="48"/>
        <end position="116"/>
    </location>
</feature>
<dbReference type="Gene3D" id="1.10.10.10">
    <property type="entry name" value="Winged helix-like DNA-binding domain superfamily/Winged helix DNA-binding domain"/>
    <property type="match status" value="1"/>
</dbReference>
<dbReference type="EMBL" id="BAABRL010000001">
    <property type="protein sequence ID" value="GAA5494218.1"/>
    <property type="molecule type" value="Genomic_DNA"/>
</dbReference>
<evidence type="ECO:0000256" key="4">
    <source>
        <dbReference type="ARBA" id="ARBA00023125"/>
    </source>
</evidence>
<evidence type="ECO:0000256" key="3">
    <source>
        <dbReference type="ARBA" id="ARBA00023082"/>
    </source>
</evidence>
<evidence type="ECO:0000259" key="8">
    <source>
        <dbReference type="Pfam" id="PF08281"/>
    </source>
</evidence>
<evidence type="ECO:0000313" key="9">
    <source>
        <dbReference type="EMBL" id="GAA5494218.1"/>
    </source>
</evidence>
<dbReference type="SUPFAM" id="SSF88946">
    <property type="entry name" value="Sigma2 domain of RNA polymerase sigma factors"/>
    <property type="match status" value="1"/>
</dbReference>
<dbReference type="InterPro" id="IPR013325">
    <property type="entry name" value="RNA_pol_sigma_r2"/>
</dbReference>
<dbReference type="Pfam" id="PF08281">
    <property type="entry name" value="Sigma70_r4_2"/>
    <property type="match status" value="1"/>
</dbReference>
<evidence type="ECO:0000313" key="10">
    <source>
        <dbReference type="Proteomes" id="UP001424741"/>
    </source>
</evidence>
<feature type="compositionally biased region" description="Basic and acidic residues" evidence="6">
    <location>
        <begin position="119"/>
        <end position="129"/>
    </location>
</feature>
<keyword evidence="3" id="KW-0731">Sigma factor</keyword>
<comment type="caution">
    <text evidence="9">The sequence shown here is derived from an EMBL/GenBank/DDBJ whole genome shotgun (WGS) entry which is preliminary data.</text>
</comment>
<organism evidence="9 10">
    <name type="scientific">Rubritalea halochordaticola</name>
    <dbReference type="NCBI Taxonomy" id="714537"/>
    <lineage>
        <taxon>Bacteria</taxon>
        <taxon>Pseudomonadati</taxon>
        <taxon>Verrucomicrobiota</taxon>
        <taxon>Verrucomicrobiia</taxon>
        <taxon>Verrucomicrobiales</taxon>
        <taxon>Rubritaleaceae</taxon>
        <taxon>Rubritalea</taxon>
    </lineage>
</organism>
<keyword evidence="4" id="KW-0238">DNA-binding</keyword>
<evidence type="ECO:0000256" key="5">
    <source>
        <dbReference type="ARBA" id="ARBA00023163"/>
    </source>
</evidence>
<dbReference type="Proteomes" id="UP001424741">
    <property type="component" value="Unassembled WGS sequence"/>
</dbReference>
<accession>A0ABP9UVI9</accession>
<comment type="similarity">
    <text evidence="1">Belongs to the sigma-70 factor family. ECF subfamily.</text>
</comment>
<dbReference type="InterPro" id="IPR036388">
    <property type="entry name" value="WH-like_DNA-bd_sf"/>
</dbReference>
<dbReference type="InterPro" id="IPR039425">
    <property type="entry name" value="RNA_pol_sigma-70-like"/>
</dbReference>
<dbReference type="PANTHER" id="PTHR43133:SF8">
    <property type="entry name" value="RNA POLYMERASE SIGMA FACTOR HI_1459-RELATED"/>
    <property type="match status" value="1"/>
</dbReference>
<dbReference type="PANTHER" id="PTHR43133">
    <property type="entry name" value="RNA POLYMERASE ECF-TYPE SIGMA FACTO"/>
    <property type="match status" value="1"/>
</dbReference>
<dbReference type="InterPro" id="IPR007627">
    <property type="entry name" value="RNA_pol_sigma70_r2"/>
</dbReference>
<dbReference type="Pfam" id="PF04542">
    <property type="entry name" value="Sigma70_r2"/>
    <property type="match status" value="1"/>
</dbReference>